<comment type="caution">
    <text evidence="2">The sequence shown here is derived from an EMBL/GenBank/DDBJ whole genome shotgun (WGS) entry which is preliminary data.</text>
</comment>
<feature type="compositionally biased region" description="Basic and acidic residues" evidence="1">
    <location>
        <begin position="296"/>
        <end position="305"/>
    </location>
</feature>
<feature type="region of interest" description="Disordered" evidence="1">
    <location>
        <begin position="280"/>
        <end position="312"/>
    </location>
</feature>
<sequence>MAMLQREKKPSSFASIDVKYAFEEQLRETTTANHDITDDPILESLSKEPMDYGNNCCLSAQVVESLQSVKHICLSVLDLLLLQIVKNLPNKHVRRLSDPFSIQAPKNLLCSITQNTNLLQELSSTPMARCKSSPPATSISDVYRILDSHPQRQFNAQDYTLSCSLAALLNDVYRLLELNSTSQQDLLKTEQQEDVALLQQELHDQVSTFQSKRAAGIMSIDETDASQEMIMLWDEMDHLMNIVCKLAIQQQQQQPPAYNDNHELFSTTKDAIHDDASTTPFIPPPPAYESITSNSHDIKDKKSHNATETPAAGDLDQLLTAIDRLSHVAPRLNNQRVELTEKQVKELAAATLGKTVERLSRGRMEDQRAPLPKHQVLQDLVQQIQKSASRSLDNQRVALNVQRQKSMDFASIHGILKRLDKGRYTDQDWISHEEHLINDLTHTTDLLVKSLDRPAYNRQRFSLSAVKERTLFMSGLFNKVESLEGYRLVNQDAKMSSNDNIDDNEDLQQLLNNIYKSSKPQLNNQRASFTL</sequence>
<name>A0A8H7UW66_9FUNG</name>
<protein>
    <submittedName>
        <fullName evidence="2">Uncharacterized protein</fullName>
    </submittedName>
</protein>
<organism evidence="2 3">
    <name type="scientific">Mucor plumbeus</name>
    <dbReference type="NCBI Taxonomy" id="97098"/>
    <lineage>
        <taxon>Eukaryota</taxon>
        <taxon>Fungi</taxon>
        <taxon>Fungi incertae sedis</taxon>
        <taxon>Mucoromycota</taxon>
        <taxon>Mucoromycotina</taxon>
        <taxon>Mucoromycetes</taxon>
        <taxon>Mucorales</taxon>
        <taxon>Mucorineae</taxon>
        <taxon>Mucoraceae</taxon>
        <taxon>Mucor</taxon>
    </lineage>
</organism>
<dbReference type="Proteomes" id="UP000650833">
    <property type="component" value="Unassembled WGS sequence"/>
</dbReference>
<dbReference type="AlphaFoldDB" id="A0A8H7UW66"/>
<evidence type="ECO:0000256" key="1">
    <source>
        <dbReference type="SAM" id="MobiDB-lite"/>
    </source>
</evidence>
<evidence type="ECO:0000313" key="3">
    <source>
        <dbReference type="Proteomes" id="UP000650833"/>
    </source>
</evidence>
<evidence type="ECO:0000313" key="2">
    <source>
        <dbReference type="EMBL" id="KAG2194333.1"/>
    </source>
</evidence>
<dbReference type="EMBL" id="JAEPRC010000592">
    <property type="protein sequence ID" value="KAG2194333.1"/>
    <property type="molecule type" value="Genomic_DNA"/>
</dbReference>
<keyword evidence="3" id="KW-1185">Reference proteome</keyword>
<proteinExistence type="predicted"/>
<gene>
    <name evidence="2" type="ORF">INT46_010538</name>
</gene>
<accession>A0A8H7UW66</accession>
<dbReference type="OrthoDB" id="66510at2759"/>
<reference evidence="2" key="1">
    <citation type="submission" date="2020-12" db="EMBL/GenBank/DDBJ databases">
        <title>Metabolic potential, ecology and presence of endohyphal bacteria is reflected in genomic diversity of Mucoromycotina.</title>
        <authorList>
            <person name="Muszewska A."/>
            <person name="Okrasinska A."/>
            <person name="Steczkiewicz K."/>
            <person name="Drgas O."/>
            <person name="Orlowska M."/>
            <person name="Perlinska-Lenart U."/>
            <person name="Aleksandrzak-Piekarczyk T."/>
            <person name="Szatraj K."/>
            <person name="Zielenkiewicz U."/>
            <person name="Pilsyk S."/>
            <person name="Malc E."/>
            <person name="Mieczkowski P."/>
            <person name="Kruszewska J.S."/>
            <person name="Biernat P."/>
            <person name="Pawlowska J."/>
        </authorList>
    </citation>
    <scope>NUCLEOTIDE SEQUENCE</scope>
    <source>
        <strain evidence="2">CBS 226.32</strain>
    </source>
</reference>